<dbReference type="Proteomes" id="UP000244066">
    <property type="component" value="Unassembled WGS sequence"/>
</dbReference>
<dbReference type="EMBL" id="NDWU01000005">
    <property type="protein sequence ID" value="PUA33057.1"/>
    <property type="molecule type" value="Genomic_DNA"/>
</dbReference>
<accession>A0A2R7Y6P3</accession>
<dbReference type="Pfam" id="PF13639">
    <property type="entry name" value="zf-RING_2"/>
    <property type="match status" value="1"/>
</dbReference>
<reference evidence="2 3" key="1">
    <citation type="submission" date="2017-04" db="EMBL/GenBank/DDBJ databases">
        <title>Draft Aigarchaeota genome from a New Zealand hot spring.</title>
        <authorList>
            <person name="Reysenbach A.-L."/>
            <person name="Donaho J.A."/>
            <person name="Gerhart J."/>
            <person name="Kelley J.F."/>
            <person name="Kouba K."/>
            <person name="Podar M."/>
            <person name="Stott M."/>
        </authorList>
    </citation>
    <scope>NUCLEOTIDE SEQUENCE [LARGE SCALE GENOMIC DNA]</scope>
    <source>
        <strain evidence="2">NZ13_MG1</strain>
    </source>
</reference>
<protein>
    <recommendedName>
        <fullName evidence="1">RING-type domain-containing protein</fullName>
    </recommendedName>
</protein>
<dbReference type="InterPro" id="IPR013083">
    <property type="entry name" value="Znf_RING/FYVE/PHD"/>
</dbReference>
<organism evidence="2 3">
    <name type="scientific">Candidatus Terraquivivens tikiterensis</name>
    <dbReference type="NCBI Taxonomy" id="1980982"/>
    <lineage>
        <taxon>Archaea</taxon>
        <taxon>Nitrososphaerota</taxon>
        <taxon>Candidatus Wolframiiraptoraceae</taxon>
        <taxon>Candidatus Terraquivivens</taxon>
    </lineage>
</organism>
<dbReference type="PROSITE" id="PS50089">
    <property type="entry name" value="ZF_RING_2"/>
    <property type="match status" value="1"/>
</dbReference>
<feature type="domain" description="RING-type" evidence="1">
    <location>
        <begin position="26"/>
        <end position="68"/>
    </location>
</feature>
<dbReference type="InterPro" id="IPR001841">
    <property type="entry name" value="Znf_RING"/>
</dbReference>
<name>A0A2R7Y6P3_9ARCH</name>
<evidence type="ECO:0000313" key="2">
    <source>
        <dbReference type="EMBL" id="PUA33057.1"/>
    </source>
</evidence>
<sequence>MRITVGREVCIGKWIWTRARAVSRTCPICTSEIDEGAATITCPHCGVVGHKTCFENWLSIRNACPICKRPVLEVVL</sequence>
<dbReference type="AlphaFoldDB" id="A0A2R7Y6P3"/>
<dbReference type="Gene3D" id="3.30.40.10">
    <property type="entry name" value="Zinc/RING finger domain, C3HC4 (zinc finger)"/>
    <property type="match status" value="1"/>
</dbReference>
<gene>
    <name evidence="2" type="ORF">B9J98_03030</name>
</gene>
<dbReference type="SUPFAM" id="SSF57850">
    <property type="entry name" value="RING/U-box"/>
    <property type="match status" value="1"/>
</dbReference>
<proteinExistence type="predicted"/>
<comment type="caution">
    <text evidence="2">The sequence shown here is derived from an EMBL/GenBank/DDBJ whole genome shotgun (WGS) entry which is preliminary data.</text>
</comment>
<evidence type="ECO:0000259" key="1">
    <source>
        <dbReference type="PROSITE" id="PS50089"/>
    </source>
</evidence>
<evidence type="ECO:0000313" key="3">
    <source>
        <dbReference type="Proteomes" id="UP000244066"/>
    </source>
</evidence>